<feature type="region of interest" description="Disordered" evidence="1">
    <location>
        <begin position="1"/>
        <end position="21"/>
    </location>
</feature>
<reference evidence="3" key="1">
    <citation type="journal article" date="2019" name="Int. J. Syst. Evol. Microbiol.">
        <title>The Global Catalogue of Microorganisms (GCM) 10K type strain sequencing project: providing services to taxonomists for standard genome sequencing and annotation.</title>
        <authorList>
            <consortium name="The Broad Institute Genomics Platform"/>
            <consortium name="The Broad Institute Genome Sequencing Center for Infectious Disease"/>
            <person name="Wu L."/>
            <person name="Ma J."/>
        </authorList>
    </citation>
    <scope>NUCLEOTIDE SEQUENCE [LARGE SCALE GENOMIC DNA]</scope>
    <source>
        <strain evidence="3">CCM 7132</strain>
    </source>
</reference>
<keyword evidence="3" id="KW-1185">Reference proteome</keyword>
<protein>
    <submittedName>
        <fullName evidence="2">Uncharacterized protein</fullName>
    </submittedName>
</protein>
<name>A0ABQ1LXX8_9PROT</name>
<evidence type="ECO:0000256" key="1">
    <source>
        <dbReference type="SAM" id="MobiDB-lite"/>
    </source>
</evidence>
<feature type="compositionally biased region" description="Basic and acidic residues" evidence="1">
    <location>
        <begin position="174"/>
        <end position="190"/>
    </location>
</feature>
<gene>
    <name evidence="2" type="ORF">GCM10007207_16530</name>
</gene>
<dbReference type="EMBL" id="BMCH01000004">
    <property type="protein sequence ID" value="GGC31725.1"/>
    <property type="molecule type" value="Genomic_DNA"/>
</dbReference>
<evidence type="ECO:0000313" key="2">
    <source>
        <dbReference type="EMBL" id="GGC31725.1"/>
    </source>
</evidence>
<accession>A0ABQ1LXX8</accession>
<sequence>MRHVEHQKEPPEERASDQPDKGAARNALVCFAIKALDDEVMQRDRTDLQRVHSGCFAQDLHIVLSSHWAGYALIEPDIARIMHEDMPEQGADIHRGGVTIDCHRDDRCIGGAAEEGENRGICDTAIGCLFGHGKARLVLRSHATGQGENEGQCQQGIQKVFSAHCRVPPRVTGLRKEERSPVEKPWQTDH</sequence>
<dbReference type="Proteomes" id="UP000637769">
    <property type="component" value="Unassembled WGS sequence"/>
</dbReference>
<evidence type="ECO:0000313" key="3">
    <source>
        <dbReference type="Proteomes" id="UP000637769"/>
    </source>
</evidence>
<feature type="region of interest" description="Disordered" evidence="1">
    <location>
        <begin position="171"/>
        <end position="190"/>
    </location>
</feature>
<comment type="caution">
    <text evidence="2">The sequence shown here is derived from an EMBL/GenBank/DDBJ whole genome shotgun (WGS) entry which is preliminary data.</text>
</comment>
<organism evidence="2 3">
    <name type="scientific">Asaia siamensis</name>
    <dbReference type="NCBI Taxonomy" id="110479"/>
    <lineage>
        <taxon>Bacteria</taxon>
        <taxon>Pseudomonadati</taxon>
        <taxon>Pseudomonadota</taxon>
        <taxon>Alphaproteobacteria</taxon>
        <taxon>Acetobacterales</taxon>
        <taxon>Acetobacteraceae</taxon>
        <taxon>Asaia</taxon>
    </lineage>
</organism>
<proteinExistence type="predicted"/>